<comment type="subcellular location">
    <subcellularLocation>
        <location evidence="3">Cytoplasm</location>
    </subcellularLocation>
    <subcellularLocation>
        <location evidence="3">Nucleus</location>
    </subcellularLocation>
</comment>
<dbReference type="PROSITE" id="PS50177">
    <property type="entry name" value="NTF2_DOMAIN"/>
    <property type="match status" value="1"/>
</dbReference>
<dbReference type="InterPro" id="IPR018222">
    <property type="entry name" value="Nuclear_transport_factor_2_euk"/>
</dbReference>
<dbReference type="SUPFAM" id="SSF54427">
    <property type="entry name" value="NTF2-like"/>
    <property type="match status" value="1"/>
</dbReference>
<keyword evidence="3" id="KW-0813">Transport</keyword>
<dbReference type="AlphaFoldDB" id="A0A1X2GDF6"/>
<dbReference type="GO" id="GO:0051028">
    <property type="term" value="P:mRNA transport"/>
    <property type="evidence" value="ECO:0007669"/>
    <property type="project" value="UniProtKB-UniRule"/>
</dbReference>
<evidence type="ECO:0000256" key="1">
    <source>
        <dbReference type="ARBA" id="ARBA00022490"/>
    </source>
</evidence>
<comment type="caution">
    <text evidence="5">The sequence shown here is derived from an EMBL/GenBank/DDBJ whole genome shotgun (WGS) entry which is preliminary data.</text>
</comment>
<dbReference type="OrthoDB" id="6507044at2759"/>
<comment type="function">
    <text evidence="3">Has a role in nuclear-cytoplasmic transport of proteins and mRNAs.</text>
</comment>
<keyword evidence="6" id="KW-1185">Reference proteome</keyword>
<dbReference type="PANTHER" id="PTHR12612">
    <property type="entry name" value="NUCLEAR TRANSPORT FACTOR 2"/>
    <property type="match status" value="1"/>
</dbReference>
<protein>
    <recommendedName>
        <fullName evidence="2 3">Nuclear transport factor 2</fullName>
        <shortName evidence="3">NTF-2</shortName>
    </recommendedName>
</protein>
<keyword evidence="3" id="KW-0653">Protein transport</keyword>
<dbReference type="EMBL" id="MCGT01000021">
    <property type="protein sequence ID" value="ORX51279.1"/>
    <property type="molecule type" value="Genomic_DNA"/>
</dbReference>
<name>A0A1X2GDF6_9FUNG</name>
<evidence type="ECO:0000313" key="5">
    <source>
        <dbReference type="EMBL" id="ORX51279.1"/>
    </source>
</evidence>
<dbReference type="Proteomes" id="UP000242146">
    <property type="component" value="Unassembled WGS sequence"/>
</dbReference>
<proteinExistence type="predicted"/>
<dbReference type="STRING" id="101127.A0A1X2GDF6"/>
<evidence type="ECO:0000259" key="4">
    <source>
        <dbReference type="PROSITE" id="PS50177"/>
    </source>
</evidence>
<dbReference type="Gene3D" id="3.10.450.50">
    <property type="match status" value="1"/>
</dbReference>
<evidence type="ECO:0000313" key="6">
    <source>
        <dbReference type="Proteomes" id="UP000242146"/>
    </source>
</evidence>
<dbReference type="CDD" id="cd00780">
    <property type="entry name" value="NTF2"/>
    <property type="match status" value="1"/>
</dbReference>
<evidence type="ECO:0000256" key="3">
    <source>
        <dbReference type="RuleBase" id="RU369002"/>
    </source>
</evidence>
<dbReference type="GO" id="GO:0006606">
    <property type="term" value="P:protein import into nucleus"/>
    <property type="evidence" value="ECO:0007669"/>
    <property type="project" value="UniProtKB-ARBA"/>
</dbReference>
<dbReference type="InterPro" id="IPR045875">
    <property type="entry name" value="NTF2"/>
</dbReference>
<keyword evidence="1 3" id="KW-0963">Cytoplasm</keyword>
<dbReference type="Pfam" id="PF02136">
    <property type="entry name" value="NTF2"/>
    <property type="match status" value="1"/>
</dbReference>
<sequence>MADITSVAKAFVEFYYQTFDSGRQQLAPLYRNDSMLTFEGQQFAGSANITEKLVSLPFQKVSHRISTTDAQPANPGNGAILVTVTGQLLFDEEQNPQFFTQTFTLIPENNSYWVYNDVFRLVFA</sequence>
<gene>
    <name evidence="5" type="ORF">DM01DRAFT_1393017</name>
</gene>
<reference evidence="5 6" key="1">
    <citation type="submission" date="2016-07" db="EMBL/GenBank/DDBJ databases">
        <title>Pervasive Adenine N6-methylation of Active Genes in Fungi.</title>
        <authorList>
            <consortium name="DOE Joint Genome Institute"/>
            <person name="Mondo S.J."/>
            <person name="Dannebaum R.O."/>
            <person name="Kuo R.C."/>
            <person name="Labutti K."/>
            <person name="Haridas S."/>
            <person name="Kuo A."/>
            <person name="Salamov A."/>
            <person name="Ahrendt S.R."/>
            <person name="Lipzen A."/>
            <person name="Sullivan W."/>
            <person name="Andreopoulos W.B."/>
            <person name="Clum A."/>
            <person name="Lindquist E."/>
            <person name="Daum C."/>
            <person name="Ramamoorthy G.K."/>
            <person name="Gryganskyi A."/>
            <person name="Culley D."/>
            <person name="Magnuson J.K."/>
            <person name="James T.Y."/>
            <person name="O'Malley M.A."/>
            <person name="Stajich J.E."/>
            <person name="Spatafora J.W."/>
            <person name="Visel A."/>
            <person name="Grigoriev I.V."/>
        </authorList>
    </citation>
    <scope>NUCLEOTIDE SEQUENCE [LARGE SCALE GENOMIC DNA]</scope>
    <source>
        <strain evidence="5 6">NRRL 3301</strain>
    </source>
</reference>
<dbReference type="FunFam" id="3.10.450.50:FF:000005">
    <property type="entry name" value="Nuclear transport factor 2"/>
    <property type="match status" value="1"/>
</dbReference>
<accession>A0A1X2GDF6</accession>
<dbReference type="InterPro" id="IPR002075">
    <property type="entry name" value="NTF2_dom"/>
</dbReference>
<evidence type="ECO:0000256" key="2">
    <source>
        <dbReference type="ARBA" id="ARBA00026247"/>
    </source>
</evidence>
<feature type="domain" description="NTF2" evidence="4">
    <location>
        <begin position="7"/>
        <end position="121"/>
    </location>
</feature>
<keyword evidence="3" id="KW-0539">Nucleus</keyword>
<dbReference type="GO" id="GO:0005737">
    <property type="term" value="C:cytoplasm"/>
    <property type="evidence" value="ECO:0007669"/>
    <property type="project" value="UniProtKB-SubCell"/>
</dbReference>
<dbReference type="InterPro" id="IPR032710">
    <property type="entry name" value="NTF2-like_dom_sf"/>
</dbReference>
<organism evidence="5 6">
    <name type="scientific">Hesseltinella vesiculosa</name>
    <dbReference type="NCBI Taxonomy" id="101127"/>
    <lineage>
        <taxon>Eukaryota</taxon>
        <taxon>Fungi</taxon>
        <taxon>Fungi incertae sedis</taxon>
        <taxon>Mucoromycota</taxon>
        <taxon>Mucoromycotina</taxon>
        <taxon>Mucoromycetes</taxon>
        <taxon>Mucorales</taxon>
        <taxon>Cunninghamellaceae</taxon>
        <taxon>Hesseltinella</taxon>
    </lineage>
</organism>
<dbReference type="GO" id="GO:0005635">
    <property type="term" value="C:nuclear envelope"/>
    <property type="evidence" value="ECO:0007669"/>
    <property type="project" value="UniProtKB-ARBA"/>
</dbReference>